<evidence type="ECO:0000256" key="2">
    <source>
        <dbReference type="ARBA" id="ARBA00005330"/>
    </source>
</evidence>
<feature type="region of interest" description="Disordered" evidence="6">
    <location>
        <begin position="81"/>
        <end position="154"/>
    </location>
</feature>
<comment type="similarity">
    <text evidence="2">Belongs to the NGG1 family.</text>
</comment>
<organism evidence="7 8">
    <name type="scientific">Apolygus lucorum</name>
    <name type="common">Small green plant bug</name>
    <name type="synonym">Lygocoris lucorum</name>
    <dbReference type="NCBI Taxonomy" id="248454"/>
    <lineage>
        <taxon>Eukaryota</taxon>
        <taxon>Metazoa</taxon>
        <taxon>Ecdysozoa</taxon>
        <taxon>Arthropoda</taxon>
        <taxon>Hexapoda</taxon>
        <taxon>Insecta</taxon>
        <taxon>Pterygota</taxon>
        <taxon>Neoptera</taxon>
        <taxon>Paraneoptera</taxon>
        <taxon>Hemiptera</taxon>
        <taxon>Heteroptera</taxon>
        <taxon>Panheteroptera</taxon>
        <taxon>Cimicomorpha</taxon>
        <taxon>Miridae</taxon>
        <taxon>Mirini</taxon>
        <taxon>Apolygus</taxon>
    </lineage>
</organism>
<evidence type="ECO:0000256" key="1">
    <source>
        <dbReference type="ARBA" id="ARBA00004123"/>
    </source>
</evidence>
<keyword evidence="3" id="KW-0805">Transcription regulation</keyword>
<comment type="subcellular location">
    <subcellularLocation>
        <location evidence="1">Nucleus</location>
    </subcellularLocation>
</comment>
<dbReference type="PANTHER" id="PTHR13556:SF2">
    <property type="entry name" value="TRANSCRIPTIONAL ADAPTER 3"/>
    <property type="match status" value="1"/>
</dbReference>
<feature type="region of interest" description="Disordered" evidence="6">
    <location>
        <begin position="1"/>
        <end position="22"/>
    </location>
</feature>
<reference evidence="7" key="1">
    <citation type="journal article" date="2021" name="Mol. Ecol. Resour.">
        <title>Apolygus lucorum genome provides insights into omnivorousness and mesophyll feeding.</title>
        <authorList>
            <person name="Liu Y."/>
            <person name="Liu H."/>
            <person name="Wang H."/>
            <person name="Huang T."/>
            <person name="Liu B."/>
            <person name="Yang B."/>
            <person name="Yin L."/>
            <person name="Li B."/>
            <person name="Zhang Y."/>
            <person name="Zhang S."/>
            <person name="Jiang F."/>
            <person name="Zhang X."/>
            <person name="Ren Y."/>
            <person name="Wang B."/>
            <person name="Wang S."/>
            <person name="Lu Y."/>
            <person name="Wu K."/>
            <person name="Fan W."/>
            <person name="Wang G."/>
        </authorList>
    </citation>
    <scope>NUCLEOTIDE SEQUENCE</scope>
    <source>
        <strain evidence="7">12Hb</strain>
    </source>
</reference>
<evidence type="ECO:0000313" key="8">
    <source>
        <dbReference type="Proteomes" id="UP000466442"/>
    </source>
</evidence>
<dbReference type="Pfam" id="PF10198">
    <property type="entry name" value="Ada3"/>
    <property type="match status" value="1"/>
</dbReference>
<gene>
    <name evidence="7" type="ORF">GE061_020162</name>
</gene>
<sequence>MKDQRNMESSESQDEVDFGFPPLPVVDKDKHLQCYSSVLTRAENDVLSMEELDHLQPELEMLLSAAVLRQQNLQSQIDVLSHPQDDLSQDRPWMQKKRKLNDNRVSKSMKDLLKARDNASKMSSISSSENETDNSADAVPEATSPKSNTGKLALPKNDTSNKFWASIDSYCSNITEDNIKELEQLISCCDNDMAGVKIPPVGRHYTERWAEQELAQERNLNSGRHLSNSSDSDTVSLLKKASNMCHDRSPGPLVQRLVSALLEEPTRDSFPQKISDDSENSIFLGKIPLYHTTACFERRIRRELEAAGYLDSKNKDEDDEILVEIKKCEEELKAVASLNKEHLCRLLGQAKEEMERQKVRSIMREVDEKIISIYKKAVTPKLKKKQLREKKRRQAWKLLKEREALLSRLATL</sequence>
<comment type="caution">
    <text evidence="7">The sequence shown here is derived from an EMBL/GenBank/DDBJ whole genome shotgun (WGS) entry which is preliminary data.</text>
</comment>
<dbReference type="GO" id="GO:0000124">
    <property type="term" value="C:SAGA complex"/>
    <property type="evidence" value="ECO:0007669"/>
    <property type="project" value="TreeGrafter"/>
</dbReference>
<keyword evidence="5" id="KW-0539">Nucleus</keyword>
<evidence type="ECO:0000256" key="4">
    <source>
        <dbReference type="ARBA" id="ARBA00023163"/>
    </source>
</evidence>
<proteinExistence type="inferred from homology"/>
<dbReference type="AlphaFoldDB" id="A0A6A4JAD1"/>
<name>A0A6A4JAD1_APOLU</name>
<dbReference type="GO" id="GO:0005634">
    <property type="term" value="C:nucleus"/>
    <property type="evidence" value="ECO:0007669"/>
    <property type="project" value="UniProtKB-SubCell"/>
</dbReference>
<evidence type="ECO:0000256" key="6">
    <source>
        <dbReference type="SAM" id="MobiDB-lite"/>
    </source>
</evidence>
<evidence type="ECO:0000313" key="7">
    <source>
        <dbReference type="EMBL" id="KAF6197479.1"/>
    </source>
</evidence>
<evidence type="ECO:0000256" key="3">
    <source>
        <dbReference type="ARBA" id="ARBA00023015"/>
    </source>
</evidence>
<evidence type="ECO:0000256" key="5">
    <source>
        <dbReference type="ARBA" id="ARBA00023242"/>
    </source>
</evidence>
<keyword evidence="4" id="KW-0804">Transcription</keyword>
<dbReference type="PANTHER" id="PTHR13556">
    <property type="entry name" value="TRANSCRIPTIONAL ADAPTER 3-RELATED"/>
    <property type="match status" value="1"/>
</dbReference>
<dbReference type="InterPro" id="IPR019340">
    <property type="entry name" value="Histone_AcTrfase_su3"/>
</dbReference>
<dbReference type="EMBL" id="WIXP02000042">
    <property type="protein sequence ID" value="KAF6197479.1"/>
    <property type="molecule type" value="Genomic_DNA"/>
</dbReference>
<dbReference type="OrthoDB" id="1232at2759"/>
<protein>
    <submittedName>
        <fullName evidence="7">Uncharacterized protein</fullName>
    </submittedName>
</protein>
<dbReference type="Proteomes" id="UP000466442">
    <property type="component" value="Unassembled WGS sequence"/>
</dbReference>
<keyword evidence="8" id="KW-1185">Reference proteome</keyword>
<accession>A0A6A4JAD1</accession>
<dbReference type="GO" id="GO:0003713">
    <property type="term" value="F:transcription coactivator activity"/>
    <property type="evidence" value="ECO:0007669"/>
    <property type="project" value="TreeGrafter"/>
</dbReference>
<dbReference type="GO" id="GO:0006357">
    <property type="term" value="P:regulation of transcription by RNA polymerase II"/>
    <property type="evidence" value="ECO:0007669"/>
    <property type="project" value="TreeGrafter"/>
</dbReference>
<feature type="compositionally biased region" description="Basic and acidic residues" evidence="6">
    <location>
        <begin position="100"/>
        <end position="119"/>
    </location>
</feature>